<accession>A0ACC5YTD8</accession>
<dbReference type="Proteomes" id="UP000830395">
    <property type="component" value="Chromosome 12"/>
</dbReference>
<evidence type="ECO:0000313" key="1">
    <source>
        <dbReference type="EMBL" id="MCJ8738725.1"/>
    </source>
</evidence>
<comment type="caution">
    <text evidence="1">The sequence shown here is derived from an EMBL/GenBank/DDBJ whole genome shotgun (WGS) entry which is preliminary data.</text>
</comment>
<dbReference type="EMBL" id="CM040986">
    <property type="protein sequence ID" value="MCJ8738725.1"/>
    <property type="molecule type" value="Genomic_DNA"/>
</dbReference>
<name>A0ACC5YTD8_9TELE</name>
<keyword evidence="2" id="KW-1185">Reference proteome</keyword>
<gene>
    <name evidence="1" type="ORF">PDJAM_G00039150</name>
</gene>
<reference evidence="1" key="1">
    <citation type="submission" date="2020-02" db="EMBL/GenBank/DDBJ databases">
        <title>Genome sequencing of the panga catfish, Pangasius djambal.</title>
        <authorList>
            <person name="Wen M."/>
            <person name="Zahm M."/>
            <person name="Roques C."/>
            <person name="Cabau C."/>
            <person name="Klopp C."/>
            <person name="Donnadieu C."/>
            <person name="Jouanno E."/>
            <person name="Avarre J.-C."/>
            <person name="Campet M."/>
            <person name="Ha T."/>
            <person name="Dugue R."/>
            <person name="Lampietro C."/>
            <person name="Louis A."/>
            <person name="Herpin A."/>
            <person name="Echchiki A."/>
            <person name="Berthelot C."/>
            <person name="Parey E."/>
            <person name="Roest-Crollius H."/>
            <person name="Braasch I."/>
            <person name="Postlethwait J.H."/>
            <person name="Bobe J."/>
            <person name="Montfort J."/>
            <person name="Bouchez O."/>
            <person name="Begum T."/>
            <person name="Schartl M."/>
            <person name="Gustiano R."/>
            <person name="Guiguen Y."/>
        </authorList>
    </citation>
    <scope>NUCLEOTIDE SEQUENCE</scope>
    <source>
        <strain evidence="1">Pdj_M5554</strain>
    </source>
</reference>
<protein>
    <submittedName>
        <fullName evidence="1">Uncharacterized protein</fullName>
    </submittedName>
</protein>
<evidence type="ECO:0000313" key="2">
    <source>
        <dbReference type="Proteomes" id="UP000830395"/>
    </source>
</evidence>
<organism evidence="1 2">
    <name type="scientific">Pangasius djambal</name>
    <dbReference type="NCBI Taxonomy" id="1691987"/>
    <lineage>
        <taxon>Eukaryota</taxon>
        <taxon>Metazoa</taxon>
        <taxon>Chordata</taxon>
        <taxon>Craniata</taxon>
        <taxon>Vertebrata</taxon>
        <taxon>Euteleostomi</taxon>
        <taxon>Actinopterygii</taxon>
        <taxon>Neopterygii</taxon>
        <taxon>Teleostei</taxon>
        <taxon>Ostariophysi</taxon>
        <taxon>Siluriformes</taxon>
        <taxon>Pangasiidae</taxon>
        <taxon>Pangasius</taxon>
    </lineage>
</organism>
<proteinExistence type="predicted"/>
<sequence length="5163" mass="586399">MKRKRTDKDRKKALDKASWSNNPRKEKGKKTEKSASGGRTSPPPQFQSQNEDTVTASRNQSELHPDQDCASIPAPATGKVDAQTQTRQNKNNKETQTESISLISCHTQTESDPRREATIQGQGNEEKGADDSMSTPPDPGGDKKEGTTTPSNCDEVMQEEDIKNEKGEQEGKDPQDSSNAKSTETKPKSYAEAASSKDSKEKTNQTAAGQEVKTHDKAAQRKTSPVRGLSGKPMFTFYVYIVMDKSFKFNRDKDKLLICHENGCNELEITLFRGMNKNGYLIEAKFSVDEHSVKRGGMISYSYAVQQRGNKIVEIATRYLQISFDGSIKEMHLFEVHMSRSGPGNIKEWLRSWIKSADKVIYEAWQNSACLLLNRLFEKWKPTNQETMKTFTQLLNQYQLCFHSASQRVFYHNELSAPFIEVSELIAAKLVKILNDEMKGKPSESSVSVSPLAVGLSVFQVTRGCNVKLGFKDWGVLCQLVSSAPALGQVQEIQNFFPTVQNTVSGLINQCARNLVAETVLLVPLLHSVRQLGTDSGRLGPTVEEPDWTGLQYVEYRTYREKIKGYSDKRRMILDLVEKHKSLTKDKPHVLTAWLSMIAFDDISTFAEVTDITSEQLIQSLMYRLRDFQPYLQTTDPKHTQKNLEVTEKILTYLLNCVDKDKERLMSSKWLDSIYQCCRNVHKSTCAMTRLIQAYKATVLSFQLVLKMAEIQYEFLSKHGEEKDSEKKRLLNQLETTQEEFSQWRNSLLQNPLFKNSGLTYPKEIELWNAFFGLECSIPSVTEQWMCSLEKDLRKRISELNGIQKVQICCLETPAGAIEKSHTTVQTCFQDLCFSAIKELCQAGKEGNLLQTLQPCLKHVSSPILSSIIAESTARFGEDRVTQLLNNQSAVHVLLSQGDWRHYKLNEEASQVMNMCQDTLGHLLNSVCQGDIPFGHLQIILKHQKQFQELYKKCKKQIKLDKVTVDTERLLNQREKDCQALLEQRKHVDVLIKMVGKISEIICVPEISLLEEEHKTDMQSVGLNELVGVQSCFSNEDLKDISTGKVLYYSADLLTVLNAAKEMHEFRDSNLILKSWMDKANALASTGSHCLSLSLEEVLSKIWQPSLSEFYQLGTRIGHGVVTFEEVDKAVEGCGDKGDGARLKKEMNLMASKLEKYPGLEKNWLEPRLNQIQEYRQLHHAAESASAILRIKDRFNLKGDFRHIYSLTQLREDSFKKKSLVSLSNDLITAKQKLSHVSHQHTACLEAFLSSEKLVNWVKTTIENRSELKVFMDLASISAGENDTEIDRLTSFQDAVSGYSPLLYSLHEKAGFEELIARAQEVWDTLEKDEKLPEKLKHSACWLDWLKGLRETHGSVEKSSLSLASAINTHGVYHVGWPDTSFGKKSLGSVLCVKVKNREMEMTYSLDELLELQNKLMLMSSKGEHGKEQVNKFTEIFEGVQRMGRILMQLCSSGNLFFRDLFALVICNHEKNPCINIHFPLCGKHIAYHGHVAEELQKVCRSMEACHEDWCSFMSELRSQFYALNYYTSEQVVYLCHWINKICEKGMHVPQQIWHLLTPLKPDSTLSDIRLAFAKAKESLQPELQSRFSADSESEQSMDISRPRQHRENSNIVKDTEEERVDICTENMLEELSSSSVISSESLAEGDQDELEDSSDETGSEEGMMENCSVPFTKAQEYKMKNAVMETLENLWQDFRNNMPTYLTQYMDVKTLAQFLSCFSAMNKLNIMRKLPSILQDGKPNLILCPATELITTTLALYMKSPEQAFPSVDEVLMCQEDTSEEEVEIFLRRCLGQGAPSHHQKIYTLVNPGLLTYDVSVALAERFEAMERSAGSNFRMVIVCPVNQDRYIPSFFSNYKVQAGLSVSLESAKEYLRHHLTTPYVQGRQLQVFPNGISSWLITSKRAAVGKSLYVTRMFQNFKTTFPKATYLPVRLIEPNVDIDCLVQTLCEMQSSLKEQDPVLLHIDTAAVRCGLEEFLFRLLILGCLSDSEGKLWRRNTAHLIAVEALLPDSAFSQTHKESNLGLLSLLPAIHCKPPKEVIELERRIRNRHEKHASLDPLMDIQEFESEGVQRPYQYLKRFSGNETLDHFKYKARSVEGNQVDCLHHLLSNCGLEDPSWAELKHFTWFLNLQLKDCENSGFCDPNFFGSILSGFKNFIVKFMIHMARDFASPSLDISDQSPSLLPDLLARLAIRKRWENESHPYIFFNADHLTMTFLGFHVKQSSTRNTVNVVDPQTNIVLMKDVMSLDLYTGLQSQRISFSEDFDQLPRETKIQKISFVVGAKIREQFDPDPTYELTSDNVMKMLAIHMRFRCEIPVIIMGETGCGKTRLVKFLCDLQREGRDVENMKLVKVHGGTTADTIYKKVREAEELAQRNTQKHNLDTILFFDEANTTEAIFAIKEVLCDKSVQGFPLKKNSGLKIIAACNPYRRHTPKMIERLERAGLGYRVKAGETEDRLGQVPMRQLVYRVHPLPPSMIPLVWDFGQLSASAELSYIHQIVQKQIKEHCLPFQCQSVITKVLSASQRHMRHQVDECSFVSLRDVERSMRVLVWFHKHRYHLFPKCQETDNIQMTFKCLALALGICYYPSLEFRDNYLQNISQFFPQPLNSKQALEHEISSCQDFFLQSIQTRETIAKNLALKENVFLMVVCIELKIPLFLVGKPGSSKSLAKTVVADAMQRQASHSELFQKLKEVHMVSFQCSPHSSPEGIIGTFRNCARFQKDKNLDEYVSVVVLDEIGLAEDSPQMPLKTLHPLLEDGCIDNDRPDPHMKVGFVGISNWALDPAKMNRGIFVSRWDPSENELVETAKGICSSSESVRHKISHLLPKLAKGFLNICESDSEQFFGLRDYYSLVKMIFAVVKDTDCEPSDSDLAKAILRNFSGQKGNFDPLCHFQDLFSNCHEIPMISTLEMIKQNLDHNSEEECRYLLLLTTNNAALYIIQQRIFSKDEYTCPEIVFGSGFPKDQEYAQICRNVCRVKTCMETGRTVILLNLLNLYESLYDALNQYYVYFSGQQYVDLGLGSHRVKCRVHKDFRLVVIEDQEKVYDKFPVPLKNRLEKHRVDRSTDLTPWQHRVLQKLKNWVNEFSQYSETSASDFSSSDAFVGFHGDACASALLQALERREKQDHQKVGDGQVDIPSKRHNSISVSIGFTNLSMSTEDDINEHKEQVYDEGEGVKSHHSTPNDDKESALTGRDAGKTLLDENNEGLVLMDVDDSESSIEAESKQDALGEIPKSVKMDIYPDDLEDVRLNEPKESKDEEEEVYECAKYFLLNCATPDSVLRLKYSGLGNHEVEGLQRLYFHQQDHHSLRGFMDSHLKKTDKEKKRFIEVTTFSSLLTKADVRNLAQALGLSMERLLLLSLHQFDTEASFCSKIRGFLKTAHLSLHILLVQMDMEESLCKNELIASAKYCTMNELLAFQSEDHNCYIVFITKLSRIASGNKYIGFQGGAWLSTHIDDLRDTNDMSLDLSVFCGTPISKLLSKPAQPVTMEVEDQEEATVKSQGEESAYLHSLSLVRSCTQKAVSLLRDSVNKASRSMERMHTLLGLLENDLGRNGARFQEVLLKRLVVALTQREELMPNSGDWVNREIMKREALQEGGTLRHTLWRCLQGVLTPILAHTLEVLDRDSNLDLVYGAGLSEGLVQFWLDIFDDGQILDLSMPQNSSSSEQEIDVQCNLVVGGKACTCTAPFSWLIRLYCHSLWEESQFVQGIEQSSHKRIQQFVSAVTSSRLGGYMEKISERERIELGQRYLTDFVILSFKIKTEEEVRVFSAAVLGCVAALQQDMSVTPDLSPAWIMAAAQHFSLRLDTLLHILQIQPQLAPLILKQSSQKDRPDMHEDILALGICVEEVKLQSITSFSECSVFLGRVELLQPCLHRAFSPTYSSLCSPGCLKHLNTIKSVWQGMLVVAAFIEQVVVKVNSRDEKLVALTLKHCSQLQRLMEDCPDLQSKACLQQLIRILNEYHEESICRELRFGLKCPVCLEDLAEPCVLQCEHVFCLSCMKRCMQGEEAKCPKCRTQLPPNYQPAISASIDSALKQHRELRRCCNSFFLEVVSRFCFSKGQHPQEDMVELLFSLLISAQGDVYKTRELTPFLECVDQSPVVRSVLPKLLLQYSFDQVKGHIQTYLKNLEDKLLDNEDRMELYRLFVNCFQDSLLCVGLSETLEAKELKRRQQEDINFLSRLARKQTPSREQQPAEFLLSMACLRMCLDTAARILPRAVSHKSGECVEWELRLLEEVKAVCEYARNDWYRVYLLRTLNRQAGTDCVQAVMNSAPFEWVFPAELLRLQRLIPVEVDRYLCCGEQYRTVRNGVGQVLLESNRDALKAALQNVSSSESVKSVLLALALFRQVTCHLGSPDTAMRPGAQELEMLNDNVRESTAGHLRELCTSLLSNPFGGLMSHLHVRANESAQRRLLLELLVHAIAVFHSGSQLLYPFHLTASRPQTMREAFLPTMPDDNTSMVTQWLQEGNLKKYYCKNGHLSLVGECGKPMVVAKCDTCGVPIGGQNHSAVAGFIPVQGSVGDQTRPGHILDDAARRSDAPNRDLSMAQSCVLRLFLHLAMLHGSFLNHQDISAMIHPTVCNAQEFLWRHLEKDMEVLGKTLNLNWDDTAIMVHLILNTSAQLPTVRVQQGAAEWSSRHARERWEKRVCETVIGPILKDLNRHLSDAQEQVASDDKLSNSALMKMLKGDPRSLLSLPSECPSHHASFWTPPDTMTVERLSQLIAQKQAQKQVPLLSLFLKKVQYIRHLACLPDLAALLSDLIRIVPIDAETQSSPIVTLLHNIPAGLQRNTLKKRLQTFFRVWNHLRMELANNTAVGLDPELCEKDITMDSPGQFLCLSRHGPGSCLYALIDLLSETHNSLVREAQKLSHQEDSDCSVPVGALSESQLALCHPEKELLPLVLAHCHYTLVKGQQTASDYDLQAIEKQLHRRFLAGKPRIQTDTEKYLKRHHQDFSEVLKDVRSKIPQEPLKGSVCSSIRTVLRSFADVCDAVYALEIGLRFLGKTGGCPKSPLLSYLHDSLKMEQHISSSVAKALADIRLDQCTATWQLLTCWRSELKLRRGQDPIPKLSEEYKKTLSADAQKKLNEFLDITDVELFTLELHEILLLKTDNTSEDRYFSQWDIRSTLESHLDKKGAPALPGLDNLSEEICLSEGAEVWRLAVDFKR</sequence>